<proteinExistence type="predicted"/>
<evidence type="ECO:0000313" key="3">
    <source>
        <dbReference type="EMBL" id="CDM70178.1"/>
    </source>
</evidence>
<evidence type="ECO:0000256" key="1">
    <source>
        <dbReference type="ARBA" id="ARBA00022500"/>
    </source>
</evidence>
<dbReference type="InterPro" id="IPR038756">
    <property type="entry name" value="CheX-like"/>
</dbReference>
<dbReference type="eggNOG" id="COG1406">
    <property type="taxonomic scope" value="Bacteria"/>
</dbReference>
<dbReference type="STRING" id="1216932.CM240_3061"/>
<dbReference type="InterPro" id="IPR028051">
    <property type="entry name" value="CheX-like_dom"/>
</dbReference>
<dbReference type="PATRIC" id="fig|1216932.3.peg.3027"/>
<reference evidence="3 4" key="1">
    <citation type="submission" date="2013-11" db="EMBL/GenBank/DDBJ databases">
        <title>Complete genome sequence of Clostridum sp. M2/40.</title>
        <authorList>
            <person name="Wibberg D."/>
            <person name="Puehler A."/>
            <person name="Schlueter A."/>
        </authorList>
    </citation>
    <scope>NUCLEOTIDE SEQUENCE [LARGE SCALE GENOMIC DNA]</scope>
    <source>
        <strain evidence="4">M2/40</strain>
    </source>
</reference>
<dbReference type="EMBL" id="HG917869">
    <property type="protein sequence ID" value="CDM70178.1"/>
    <property type="molecule type" value="Genomic_DNA"/>
</dbReference>
<dbReference type="GO" id="GO:0006935">
    <property type="term" value="P:chemotaxis"/>
    <property type="evidence" value="ECO:0007669"/>
    <property type="project" value="UniProtKB-KW"/>
</dbReference>
<name>W6S0B1_9CLOT</name>
<gene>
    <name evidence="3" type="ORF">CM240_3061</name>
</gene>
<dbReference type="Pfam" id="PF13690">
    <property type="entry name" value="CheX"/>
    <property type="match status" value="1"/>
</dbReference>
<keyword evidence="4" id="KW-1185">Reference proteome</keyword>
<keyword evidence="1" id="KW-0145">Chemotaxis</keyword>
<dbReference type="SUPFAM" id="SSF103039">
    <property type="entry name" value="CheC-like"/>
    <property type="match status" value="1"/>
</dbReference>
<dbReference type="Proteomes" id="UP000019426">
    <property type="component" value="Chromosome M2/40_rep2"/>
</dbReference>
<dbReference type="Gene3D" id="3.40.1550.10">
    <property type="entry name" value="CheC-like"/>
    <property type="match status" value="1"/>
</dbReference>
<sequence>MDANHINLILDAFTNVMPQLGLNNIEKKGISLRDKIIKSEGIGIVISIIGDVKGNIIYLLSEEDAKNIASIMMMGMPVEVLDEMSKSAVSELINMLTANAATNFANNGIGIDISPPMLMHGNVTVSTNVDKVLSLKMGIENMLMEVNIALENSVA</sequence>
<dbReference type="HOGENOM" id="CLU_116290_1_1_9"/>
<evidence type="ECO:0000259" key="2">
    <source>
        <dbReference type="Pfam" id="PF13690"/>
    </source>
</evidence>
<accession>W6S0B1</accession>
<dbReference type="PANTHER" id="PTHR39452">
    <property type="entry name" value="CHEY-P PHOSPHATASE CHEX"/>
    <property type="match status" value="1"/>
</dbReference>
<dbReference type="PANTHER" id="PTHR39452:SF1">
    <property type="entry name" value="CHEY-P PHOSPHATASE CHEX"/>
    <property type="match status" value="1"/>
</dbReference>
<dbReference type="OrthoDB" id="9788100at2"/>
<dbReference type="RefSeq" id="WP_044040323.1">
    <property type="nucleotide sequence ID" value="NZ_HG917869.1"/>
</dbReference>
<dbReference type="AlphaFoldDB" id="W6S0B1"/>
<organism evidence="3 4">
    <name type="scientific">Clostridium bornimense</name>
    <dbReference type="NCBI Taxonomy" id="1216932"/>
    <lineage>
        <taxon>Bacteria</taxon>
        <taxon>Bacillati</taxon>
        <taxon>Bacillota</taxon>
        <taxon>Clostridia</taxon>
        <taxon>Eubacteriales</taxon>
        <taxon>Clostridiaceae</taxon>
        <taxon>Clostridium</taxon>
    </lineage>
</organism>
<dbReference type="CDD" id="cd17906">
    <property type="entry name" value="CheX"/>
    <property type="match status" value="1"/>
</dbReference>
<dbReference type="InterPro" id="IPR028976">
    <property type="entry name" value="CheC-like_sf"/>
</dbReference>
<dbReference type="KEGG" id="clt:CM240_3061"/>
<protein>
    <submittedName>
        <fullName evidence="3">CheC domain protein</fullName>
    </submittedName>
</protein>
<evidence type="ECO:0000313" key="4">
    <source>
        <dbReference type="Proteomes" id="UP000019426"/>
    </source>
</evidence>
<feature type="domain" description="Chemotaxis phosphatase CheX-like" evidence="2">
    <location>
        <begin position="43"/>
        <end position="122"/>
    </location>
</feature>